<keyword evidence="3" id="KW-1185">Reference proteome</keyword>
<dbReference type="RefSeq" id="WP_225566279.1">
    <property type="nucleotide sequence ID" value="NZ_JAIXCQ010000010.1"/>
</dbReference>
<sequence>MLTDLFDRALGARLPGAVRQEPDGDALAGGHLLATRPDLPHLAAGPPGPPGPGSSAAQVAPGAPGTPG</sequence>
<proteinExistence type="predicted"/>
<gene>
    <name evidence="2" type="ORF">LEP48_14330</name>
</gene>
<comment type="caution">
    <text evidence="2">The sequence shown here is derived from an EMBL/GenBank/DDBJ whole genome shotgun (WGS) entry which is preliminary data.</text>
</comment>
<dbReference type="EMBL" id="JAIXCQ010000010">
    <property type="protein sequence ID" value="MCA5894515.1"/>
    <property type="molecule type" value="Genomic_DNA"/>
</dbReference>
<organism evidence="2 3">
    <name type="scientific">Isoptericola luteus</name>
    <dbReference type="NCBI Taxonomy" id="2879484"/>
    <lineage>
        <taxon>Bacteria</taxon>
        <taxon>Bacillati</taxon>
        <taxon>Actinomycetota</taxon>
        <taxon>Actinomycetes</taxon>
        <taxon>Micrococcales</taxon>
        <taxon>Promicromonosporaceae</taxon>
        <taxon>Isoptericola</taxon>
    </lineage>
</organism>
<feature type="compositionally biased region" description="Low complexity" evidence="1">
    <location>
        <begin position="53"/>
        <end position="68"/>
    </location>
</feature>
<evidence type="ECO:0000313" key="3">
    <source>
        <dbReference type="Proteomes" id="UP001319870"/>
    </source>
</evidence>
<protein>
    <submittedName>
        <fullName evidence="2">Uncharacterized protein</fullName>
    </submittedName>
</protein>
<evidence type="ECO:0000313" key="2">
    <source>
        <dbReference type="EMBL" id="MCA5894515.1"/>
    </source>
</evidence>
<reference evidence="2 3" key="1">
    <citation type="submission" date="2021-09" db="EMBL/GenBank/DDBJ databases">
        <title>Isoptericola luteus sp. nov., a novel bacterium isolated from Harbin, the capital city of Heilongjiang province.</title>
        <authorList>
            <person name="Li J."/>
        </authorList>
    </citation>
    <scope>NUCLEOTIDE SEQUENCE [LARGE SCALE GENOMIC DNA]</scope>
    <source>
        <strain evidence="2 3">NEAU-Y5</strain>
    </source>
</reference>
<accession>A0ABS7ZL61</accession>
<feature type="region of interest" description="Disordered" evidence="1">
    <location>
        <begin position="17"/>
        <end position="68"/>
    </location>
</feature>
<name>A0ABS7ZL61_9MICO</name>
<dbReference type="Proteomes" id="UP001319870">
    <property type="component" value="Unassembled WGS sequence"/>
</dbReference>
<evidence type="ECO:0000256" key="1">
    <source>
        <dbReference type="SAM" id="MobiDB-lite"/>
    </source>
</evidence>